<proteinExistence type="predicted"/>
<comment type="caution">
    <text evidence="1">The sequence shown here is derived from an EMBL/GenBank/DDBJ whole genome shotgun (WGS) entry which is preliminary data.</text>
</comment>
<keyword evidence="2" id="KW-1185">Reference proteome</keyword>
<evidence type="ECO:0000313" key="1">
    <source>
        <dbReference type="EMBL" id="MEJ8568715.1"/>
    </source>
</evidence>
<accession>A0AAW9RK46</accession>
<organism evidence="1 2">
    <name type="scientific">Elongatibacter sediminis</name>
    <dbReference type="NCBI Taxonomy" id="3119006"/>
    <lineage>
        <taxon>Bacteria</taxon>
        <taxon>Pseudomonadati</taxon>
        <taxon>Pseudomonadota</taxon>
        <taxon>Gammaproteobacteria</taxon>
        <taxon>Chromatiales</taxon>
        <taxon>Wenzhouxiangellaceae</taxon>
        <taxon>Elongatibacter</taxon>
    </lineage>
</organism>
<dbReference type="EMBL" id="JAZHOG010000009">
    <property type="protein sequence ID" value="MEJ8568715.1"/>
    <property type="molecule type" value="Genomic_DNA"/>
</dbReference>
<reference evidence="1 2" key="1">
    <citation type="submission" date="2024-02" db="EMBL/GenBank/DDBJ databases">
        <title>A novel Wenzhouxiangellaceae bacterium, isolated from coastal sediments.</title>
        <authorList>
            <person name="Du Z.-J."/>
            <person name="Ye Y.-Q."/>
            <person name="Zhang X.-Y."/>
        </authorList>
    </citation>
    <scope>NUCLEOTIDE SEQUENCE [LARGE SCALE GENOMIC DNA]</scope>
    <source>
        <strain evidence="1 2">CH-27</strain>
    </source>
</reference>
<name>A0AAW9RK46_9GAMM</name>
<protein>
    <submittedName>
        <fullName evidence="1">Uncharacterized protein</fullName>
    </submittedName>
</protein>
<dbReference type="Proteomes" id="UP001359886">
    <property type="component" value="Unassembled WGS sequence"/>
</dbReference>
<gene>
    <name evidence="1" type="ORF">V3330_13865</name>
</gene>
<sequence length="160" mass="17900">MPAVRLLLISRDDILRDVERGEAEPLFRRLAGLTRQGFHLLATAPQPEKWSGEHGSPDDALLGPDSIRKRLLDVGGKLDGVYYVRRSLLTQKRNRQDALNDMLERYGASPGNCTLLSSKRKYMQTAIEMGINGIQLSRDLRLLEALAGFGEEPDNPTRDS</sequence>
<dbReference type="RefSeq" id="WP_354696038.1">
    <property type="nucleotide sequence ID" value="NZ_JAZHOG010000009.1"/>
</dbReference>
<dbReference type="AlphaFoldDB" id="A0AAW9RK46"/>
<evidence type="ECO:0000313" key="2">
    <source>
        <dbReference type="Proteomes" id="UP001359886"/>
    </source>
</evidence>